<accession>A0ABD5RYY8</accession>
<feature type="non-terminal residue" evidence="1">
    <location>
        <position position="87"/>
    </location>
</feature>
<organism evidence="1 2">
    <name type="scientific">Halobium palmae</name>
    <dbReference type="NCBI Taxonomy" id="1776492"/>
    <lineage>
        <taxon>Archaea</taxon>
        <taxon>Methanobacteriati</taxon>
        <taxon>Methanobacteriota</taxon>
        <taxon>Stenosarchaea group</taxon>
        <taxon>Halobacteria</taxon>
        <taxon>Halobacteriales</taxon>
        <taxon>Haloferacaceae</taxon>
        <taxon>Halobium</taxon>
    </lineage>
</organism>
<sequence length="87" mass="9775">MLLSDLLKESVDTVTLECWQRERTATPVRAFAVRLHAAGLSLRETEAILHLLGVDRSFQAIFQWVHRLADSVPNPPSAQPKRVAVDE</sequence>
<dbReference type="AlphaFoldDB" id="A0ABD5RYY8"/>
<dbReference type="Proteomes" id="UP001596328">
    <property type="component" value="Unassembled WGS sequence"/>
</dbReference>
<reference evidence="1 2" key="1">
    <citation type="journal article" date="2019" name="Int. J. Syst. Evol. Microbiol.">
        <title>The Global Catalogue of Microorganisms (GCM) 10K type strain sequencing project: providing services to taxonomists for standard genome sequencing and annotation.</title>
        <authorList>
            <consortium name="The Broad Institute Genomics Platform"/>
            <consortium name="The Broad Institute Genome Sequencing Center for Infectious Disease"/>
            <person name="Wu L."/>
            <person name="Ma J."/>
        </authorList>
    </citation>
    <scope>NUCLEOTIDE SEQUENCE [LARGE SCALE GENOMIC DNA]</scope>
    <source>
        <strain evidence="1 2">NBRC 111368</strain>
    </source>
</reference>
<protein>
    <submittedName>
        <fullName evidence="1">IS6 family transposase</fullName>
    </submittedName>
</protein>
<name>A0ABD5RYY8_9EURY</name>
<evidence type="ECO:0000313" key="2">
    <source>
        <dbReference type="Proteomes" id="UP001596328"/>
    </source>
</evidence>
<gene>
    <name evidence="1" type="ORF">ACFQE1_08810</name>
</gene>
<evidence type="ECO:0000313" key="1">
    <source>
        <dbReference type="EMBL" id="MFC6724472.1"/>
    </source>
</evidence>
<proteinExistence type="predicted"/>
<keyword evidence="2" id="KW-1185">Reference proteome</keyword>
<dbReference type="EMBL" id="JBHSWU010000191">
    <property type="protein sequence ID" value="MFC6724472.1"/>
    <property type="molecule type" value="Genomic_DNA"/>
</dbReference>
<comment type="caution">
    <text evidence="1">The sequence shown here is derived from an EMBL/GenBank/DDBJ whole genome shotgun (WGS) entry which is preliminary data.</text>
</comment>